<accession>A0ABW6GU99</accession>
<organism evidence="1 2">
    <name type="scientific">Kitasatospora phosalacinea</name>
    <dbReference type="NCBI Taxonomy" id="2065"/>
    <lineage>
        <taxon>Bacteria</taxon>
        <taxon>Bacillati</taxon>
        <taxon>Actinomycetota</taxon>
        <taxon>Actinomycetes</taxon>
        <taxon>Kitasatosporales</taxon>
        <taxon>Streptomycetaceae</taxon>
        <taxon>Kitasatospora</taxon>
    </lineage>
</organism>
<proteinExistence type="predicted"/>
<comment type="caution">
    <text evidence="1">The sequence shown here is derived from an EMBL/GenBank/DDBJ whole genome shotgun (WGS) entry which is preliminary data.</text>
</comment>
<protein>
    <submittedName>
        <fullName evidence="1">Uncharacterized protein</fullName>
    </submittedName>
</protein>
<dbReference type="RefSeq" id="WP_380564041.1">
    <property type="nucleotide sequence ID" value="NZ_JBHYPX010000086.1"/>
</dbReference>
<reference evidence="1 2" key="1">
    <citation type="submission" date="2024-09" db="EMBL/GenBank/DDBJ databases">
        <title>The Natural Products Discovery Center: Release of the First 8490 Sequenced Strains for Exploring Actinobacteria Biosynthetic Diversity.</title>
        <authorList>
            <person name="Kalkreuter E."/>
            <person name="Kautsar S.A."/>
            <person name="Yang D."/>
            <person name="Bader C.D."/>
            <person name="Teijaro C.N."/>
            <person name="Fluegel L."/>
            <person name="Davis C.M."/>
            <person name="Simpson J.R."/>
            <person name="Lauterbach L."/>
            <person name="Steele A.D."/>
            <person name="Gui C."/>
            <person name="Meng S."/>
            <person name="Li G."/>
            <person name="Viehrig K."/>
            <person name="Ye F."/>
            <person name="Su P."/>
            <person name="Kiefer A.F."/>
            <person name="Nichols A."/>
            <person name="Cepeda A.J."/>
            <person name="Yan W."/>
            <person name="Fan B."/>
            <person name="Jiang Y."/>
            <person name="Adhikari A."/>
            <person name="Zheng C.-J."/>
            <person name="Schuster L."/>
            <person name="Cowan T.M."/>
            <person name="Smanski M.J."/>
            <person name="Chevrette M.G."/>
            <person name="De Carvalho L.P.S."/>
            <person name="Shen B."/>
        </authorList>
    </citation>
    <scope>NUCLEOTIDE SEQUENCE [LARGE SCALE GENOMIC DNA]</scope>
    <source>
        <strain evidence="1 2">NPDC058753</strain>
    </source>
</reference>
<gene>
    <name evidence="1" type="ORF">ACFW6T_30695</name>
</gene>
<dbReference type="EMBL" id="JBHYPX010000086">
    <property type="protein sequence ID" value="MFE1356354.1"/>
    <property type="molecule type" value="Genomic_DNA"/>
</dbReference>
<name>A0ABW6GU99_9ACTN</name>
<evidence type="ECO:0000313" key="2">
    <source>
        <dbReference type="Proteomes" id="UP001599542"/>
    </source>
</evidence>
<keyword evidence="2" id="KW-1185">Reference proteome</keyword>
<sequence length="119" mass="12604">MCQDAGTAEELTGGGAETLALLRELDDPEWLEADFAVRCEAAPDDQDSSEYGRGVVPAGATVRGTRLVVCVSNVGSRALGGLGYVVVVEELPGCDHDGPSRLPGHVQRPTWADRFFGIF</sequence>
<dbReference type="Proteomes" id="UP001599542">
    <property type="component" value="Unassembled WGS sequence"/>
</dbReference>
<evidence type="ECO:0000313" key="1">
    <source>
        <dbReference type="EMBL" id="MFE1356354.1"/>
    </source>
</evidence>